<dbReference type="RefSeq" id="WP_122189500.1">
    <property type="nucleotide sequence ID" value="NZ_RFFH01000008.1"/>
</dbReference>
<dbReference type="InterPro" id="IPR050471">
    <property type="entry name" value="AB_hydrolase"/>
</dbReference>
<dbReference type="EMBL" id="RFFH01000008">
    <property type="protein sequence ID" value="RMI30832.1"/>
    <property type="molecule type" value="Genomic_DNA"/>
</dbReference>
<comment type="caution">
    <text evidence="2">The sequence shown here is derived from an EMBL/GenBank/DDBJ whole genome shotgun (WGS) entry which is preliminary data.</text>
</comment>
<gene>
    <name evidence="2" type="ORF">EBN03_19445</name>
</gene>
<keyword evidence="3" id="KW-1185">Reference proteome</keyword>
<evidence type="ECO:0000259" key="1">
    <source>
        <dbReference type="Pfam" id="PF12697"/>
    </source>
</evidence>
<accession>A0A3M2KZG4</accession>
<name>A0A3M2KZG4_9NOCA</name>
<dbReference type="PRINTS" id="PR00111">
    <property type="entry name" value="ABHYDROLASE"/>
</dbReference>
<feature type="domain" description="AB hydrolase-1" evidence="1">
    <location>
        <begin position="69"/>
        <end position="320"/>
    </location>
</feature>
<dbReference type="AlphaFoldDB" id="A0A3M2KZG4"/>
<dbReference type="OrthoDB" id="5422338at2"/>
<dbReference type="GO" id="GO:0016787">
    <property type="term" value="F:hydrolase activity"/>
    <property type="evidence" value="ECO:0007669"/>
    <property type="project" value="UniProtKB-KW"/>
</dbReference>
<evidence type="ECO:0000313" key="2">
    <source>
        <dbReference type="EMBL" id="RMI30832.1"/>
    </source>
</evidence>
<dbReference type="InterPro" id="IPR029058">
    <property type="entry name" value="AB_hydrolase_fold"/>
</dbReference>
<dbReference type="PANTHER" id="PTHR43433">
    <property type="entry name" value="HYDROLASE, ALPHA/BETA FOLD FAMILY PROTEIN"/>
    <property type="match status" value="1"/>
</dbReference>
<keyword evidence="2" id="KW-0378">Hydrolase</keyword>
<dbReference type="Proteomes" id="UP000279275">
    <property type="component" value="Unassembled WGS sequence"/>
</dbReference>
<proteinExistence type="predicted"/>
<reference evidence="2 3" key="1">
    <citation type="submission" date="2018-10" db="EMBL/GenBank/DDBJ databases">
        <title>Isolation from cow dung.</title>
        <authorList>
            <person name="Ling L."/>
        </authorList>
    </citation>
    <scope>NUCLEOTIDE SEQUENCE [LARGE SCALE GENOMIC DNA]</scope>
    <source>
        <strain evidence="2 3">NEAU-LL90</strain>
    </source>
</reference>
<sequence length="338" mass="36486">MATLPGTIITGLLDRADDLSDAFRATLRARTYDNVKYNAAPAPDVIPVTTRDGVQLRVHAYGPRNGDVIVLVHGWACCIEYWNPQINAFADRYRVVAFDLRGHGESEKGERPFGPDQLADDLSDVLAAVLRPGRQATMVGHSMGGIAIQAWAKKYPEEVGLRAGAILLACTSGGRIAVESRILPLFNGVLPSPLLLAKAIFGAPVPLPGGRLARAIVKARLAGPHATREQLEFSLGIFRSARPWVRGRYALMLTEMDLMDAASYISVPTSVLAGDNDKLLPQLMSRRIADQLSISGMLDGYRVLPTGHLINVEAEREFNAELHRMVGVAKYGTAAAAG</sequence>
<protein>
    <submittedName>
        <fullName evidence="2">Alpha/beta hydrolase</fullName>
    </submittedName>
</protein>
<dbReference type="SUPFAM" id="SSF53474">
    <property type="entry name" value="alpha/beta-Hydrolases"/>
    <property type="match status" value="1"/>
</dbReference>
<evidence type="ECO:0000313" key="3">
    <source>
        <dbReference type="Proteomes" id="UP000279275"/>
    </source>
</evidence>
<dbReference type="PANTHER" id="PTHR43433:SF1">
    <property type="entry name" value="BLL5160 PROTEIN"/>
    <property type="match status" value="1"/>
</dbReference>
<dbReference type="Gene3D" id="3.40.50.1820">
    <property type="entry name" value="alpha/beta hydrolase"/>
    <property type="match status" value="1"/>
</dbReference>
<dbReference type="Pfam" id="PF12697">
    <property type="entry name" value="Abhydrolase_6"/>
    <property type="match status" value="1"/>
</dbReference>
<dbReference type="InterPro" id="IPR000073">
    <property type="entry name" value="AB_hydrolase_1"/>
</dbReference>
<organism evidence="2 3">
    <name type="scientific">Nocardia stercoris</name>
    <dbReference type="NCBI Taxonomy" id="2483361"/>
    <lineage>
        <taxon>Bacteria</taxon>
        <taxon>Bacillati</taxon>
        <taxon>Actinomycetota</taxon>
        <taxon>Actinomycetes</taxon>
        <taxon>Mycobacteriales</taxon>
        <taxon>Nocardiaceae</taxon>
        <taxon>Nocardia</taxon>
    </lineage>
</organism>